<dbReference type="GO" id="GO:0005737">
    <property type="term" value="C:cytoplasm"/>
    <property type="evidence" value="ECO:0007669"/>
    <property type="project" value="UniProtKB-SubCell"/>
</dbReference>
<dbReference type="GO" id="GO:0006635">
    <property type="term" value="P:fatty acid beta-oxidation"/>
    <property type="evidence" value="ECO:0007669"/>
    <property type="project" value="TreeGrafter"/>
</dbReference>
<dbReference type="InterPro" id="IPR020610">
    <property type="entry name" value="Thiolase_AS"/>
</dbReference>
<keyword evidence="10 15" id="KW-0012">Acyltransferase</keyword>
<evidence type="ECO:0000259" key="17">
    <source>
        <dbReference type="Pfam" id="PF02803"/>
    </source>
</evidence>
<reference evidence="18" key="1">
    <citation type="submission" date="2020-10" db="EMBL/GenBank/DDBJ databases">
        <authorList>
            <person name="Gilroy R."/>
        </authorList>
    </citation>
    <scope>NUCLEOTIDE SEQUENCE</scope>
    <source>
        <strain evidence="18">11300</strain>
    </source>
</reference>
<accession>A0A9D1L825</accession>
<evidence type="ECO:0000256" key="15">
    <source>
        <dbReference type="RuleBase" id="RU003557"/>
    </source>
</evidence>
<comment type="catalytic activity">
    <reaction evidence="13">
        <text>2 acetyl-CoA = acetoacetyl-CoA + CoA</text>
        <dbReference type="Rhea" id="RHEA:21036"/>
        <dbReference type="ChEBI" id="CHEBI:57286"/>
        <dbReference type="ChEBI" id="CHEBI:57287"/>
        <dbReference type="ChEBI" id="CHEBI:57288"/>
        <dbReference type="EC" id="2.3.1.9"/>
    </reaction>
</comment>
<reference evidence="18" key="2">
    <citation type="journal article" date="2021" name="PeerJ">
        <title>Extensive microbial diversity within the chicken gut microbiome revealed by metagenomics and culture.</title>
        <authorList>
            <person name="Gilroy R."/>
            <person name="Ravi A."/>
            <person name="Getino M."/>
            <person name="Pursley I."/>
            <person name="Horton D.L."/>
            <person name="Alikhan N.F."/>
            <person name="Baker D."/>
            <person name="Gharbi K."/>
            <person name="Hall N."/>
            <person name="Watson M."/>
            <person name="Adriaenssens E.M."/>
            <person name="Foster-Nyarko E."/>
            <person name="Jarju S."/>
            <person name="Secka A."/>
            <person name="Antonio M."/>
            <person name="Oren A."/>
            <person name="Chaudhuri R.R."/>
            <person name="La Ragione R."/>
            <person name="Hildebrand F."/>
            <person name="Pallen M.J."/>
        </authorList>
    </citation>
    <scope>NUCLEOTIDE SEQUENCE</scope>
    <source>
        <strain evidence="18">11300</strain>
    </source>
</reference>
<evidence type="ECO:0000256" key="7">
    <source>
        <dbReference type="ARBA" id="ARBA00022946"/>
    </source>
</evidence>
<name>A0A9D1L825_9FIRM</name>
<dbReference type="PANTHER" id="PTHR43853">
    <property type="entry name" value="3-KETOACYL-COA THIOLASE, PEROXISOMAL"/>
    <property type="match status" value="1"/>
</dbReference>
<evidence type="ECO:0000256" key="10">
    <source>
        <dbReference type="ARBA" id="ARBA00023315"/>
    </source>
</evidence>
<proteinExistence type="inferred from homology"/>
<evidence type="ECO:0000256" key="9">
    <source>
        <dbReference type="ARBA" id="ARBA00023140"/>
    </source>
</evidence>
<dbReference type="EMBL" id="DVMO01000136">
    <property type="protein sequence ID" value="HIU28464.1"/>
    <property type="molecule type" value="Genomic_DNA"/>
</dbReference>
<dbReference type="InterPro" id="IPR020616">
    <property type="entry name" value="Thiolase_N"/>
</dbReference>
<evidence type="ECO:0000256" key="2">
    <source>
        <dbReference type="ARBA" id="ARBA00004496"/>
    </source>
</evidence>
<dbReference type="InterPro" id="IPR002155">
    <property type="entry name" value="Thiolase"/>
</dbReference>
<dbReference type="InterPro" id="IPR020613">
    <property type="entry name" value="Thiolase_CS"/>
</dbReference>
<evidence type="ECO:0000313" key="18">
    <source>
        <dbReference type="EMBL" id="HIU28464.1"/>
    </source>
</evidence>
<dbReference type="InterPro" id="IPR020615">
    <property type="entry name" value="Thiolase_acyl_enz_int_AS"/>
</dbReference>
<evidence type="ECO:0000259" key="16">
    <source>
        <dbReference type="Pfam" id="PF00108"/>
    </source>
</evidence>
<comment type="subcellular location">
    <subcellularLocation>
        <location evidence="2">Cytoplasm</location>
    </subcellularLocation>
    <subcellularLocation>
        <location evidence="1">Peroxisome</location>
    </subcellularLocation>
</comment>
<dbReference type="CDD" id="cd00751">
    <property type="entry name" value="thiolase"/>
    <property type="match status" value="1"/>
</dbReference>
<dbReference type="InterPro" id="IPR050215">
    <property type="entry name" value="Thiolase-like_sf_Thiolase"/>
</dbReference>
<dbReference type="NCBIfam" id="TIGR01930">
    <property type="entry name" value="AcCoA-C-Actrans"/>
    <property type="match status" value="1"/>
</dbReference>
<evidence type="ECO:0000256" key="5">
    <source>
        <dbReference type="ARBA" id="ARBA00022679"/>
    </source>
</evidence>
<keyword evidence="6" id="KW-0276">Fatty acid metabolism</keyword>
<dbReference type="GO" id="GO:0003985">
    <property type="term" value="F:acetyl-CoA C-acetyltransferase activity"/>
    <property type="evidence" value="ECO:0007669"/>
    <property type="project" value="UniProtKB-EC"/>
</dbReference>
<dbReference type="PROSITE" id="PS00099">
    <property type="entry name" value="THIOLASE_3"/>
    <property type="match status" value="1"/>
</dbReference>
<dbReference type="AlphaFoldDB" id="A0A9D1L825"/>
<dbReference type="EC" id="2.3.1.16" evidence="11"/>
<comment type="caution">
    <text evidence="18">The sequence shown here is derived from an EMBL/GenBank/DDBJ whole genome shotgun (WGS) entry which is preliminary data.</text>
</comment>
<dbReference type="PROSITE" id="PS00098">
    <property type="entry name" value="THIOLASE_1"/>
    <property type="match status" value="1"/>
</dbReference>
<feature type="active site" description="Proton acceptor" evidence="14">
    <location>
        <position position="374"/>
    </location>
</feature>
<dbReference type="PROSITE" id="PS00737">
    <property type="entry name" value="THIOLASE_2"/>
    <property type="match status" value="1"/>
</dbReference>
<sequence>MIDKNKRDAVIVAYGRSPLARANRGSLAQLHPIEYGAQTLKGVLSRLDDFDLALIEDVIVGCSYPEGELGFNLARMIAQYAGLPDSVPGQTLTRFCSSGLQSIETAANAIKTGEMDIVVAGGVEKMTGLTMGHPEQFQYDKLIQKKPATYMAMGITAENVASRYNVTRYEMDRMAVESHKKAAKAQSEGKFDMEIVPIHVEIDGKKYIVNKDEGIRPDTNLEKLSELTPCFKQDGLVTAATSSQMTDGAAFVVLMARETAEKLGKRPIARFVTFAVAGVPAEIMGIGPIKAVPKAMKKAGLCVDDMDVIEINEAFAAQAIPCINELKLPKEKVNPNGGAIALGHPLGATGTVLTCKIISELTRIKGKYGLVTMCIGTGMGAAGIWEMENDDI</sequence>
<gene>
    <name evidence="18" type="ORF">IAD16_08810</name>
</gene>
<dbReference type="InterPro" id="IPR016039">
    <property type="entry name" value="Thiolase-like"/>
</dbReference>
<keyword evidence="5 15" id="KW-0808">Transferase</keyword>
<feature type="domain" description="Thiolase C-terminal" evidence="17">
    <location>
        <begin position="266"/>
        <end position="385"/>
    </location>
</feature>
<evidence type="ECO:0000313" key="19">
    <source>
        <dbReference type="Proteomes" id="UP000824091"/>
    </source>
</evidence>
<dbReference type="Pfam" id="PF00108">
    <property type="entry name" value="Thiolase_N"/>
    <property type="match status" value="1"/>
</dbReference>
<evidence type="ECO:0000256" key="14">
    <source>
        <dbReference type="PIRSR" id="PIRSR000429-1"/>
    </source>
</evidence>
<feature type="domain" description="Thiolase N-terminal" evidence="16">
    <location>
        <begin position="10"/>
        <end position="257"/>
    </location>
</feature>
<evidence type="ECO:0000256" key="4">
    <source>
        <dbReference type="ARBA" id="ARBA00010982"/>
    </source>
</evidence>
<feature type="active site" description="Acyl-thioester intermediate" evidence="14">
    <location>
        <position position="96"/>
    </location>
</feature>
<organism evidence="18 19">
    <name type="scientific">Candidatus Fimisoma avicola</name>
    <dbReference type="NCBI Taxonomy" id="2840826"/>
    <lineage>
        <taxon>Bacteria</taxon>
        <taxon>Bacillati</taxon>
        <taxon>Bacillota</taxon>
        <taxon>Clostridia</taxon>
        <taxon>Eubacteriales</taxon>
        <taxon>Candidatus Fimisoma</taxon>
    </lineage>
</organism>
<protein>
    <recommendedName>
        <fullName evidence="12">Acetyl-CoA acetyltransferase</fullName>
        <ecNumber evidence="11">2.3.1.16</ecNumber>
    </recommendedName>
</protein>
<keyword evidence="7" id="KW-0809">Transit peptide</keyword>
<evidence type="ECO:0000256" key="3">
    <source>
        <dbReference type="ARBA" id="ARBA00005189"/>
    </source>
</evidence>
<evidence type="ECO:0000256" key="6">
    <source>
        <dbReference type="ARBA" id="ARBA00022832"/>
    </source>
</evidence>
<evidence type="ECO:0000256" key="1">
    <source>
        <dbReference type="ARBA" id="ARBA00004275"/>
    </source>
</evidence>
<keyword evidence="8" id="KW-0443">Lipid metabolism</keyword>
<dbReference type="PIRSF" id="PIRSF000429">
    <property type="entry name" value="Ac-CoA_Ac_transf"/>
    <property type="match status" value="1"/>
</dbReference>
<dbReference type="PANTHER" id="PTHR43853:SF8">
    <property type="entry name" value="3-KETOACYL-COA THIOLASE, PEROXISOMAL"/>
    <property type="match status" value="1"/>
</dbReference>
<comment type="similarity">
    <text evidence="4 15">Belongs to the thiolase-like superfamily. Thiolase family.</text>
</comment>
<evidence type="ECO:0000256" key="8">
    <source>
        <dbReference type="ARBA" id="ARBA00023098"/>
    </source>
</evidence>
<dbReference type="FunFam" id="3.40.47.10:FF:000010">
    <property type="entry name" value="Acetyl-CoA acetyltransferase (Thiolase)"/>
    <property type="match status" value="1"/>
</dbReference>
<keyword evidence="9" id="KW-0576">Peroxisome</keyword>
<dbReference type="Proteomes" id="UP000824091">
    <property type="component" value="Unassembled WGS sequence"/>
</dbReference>
<comment type="pathway">
    <text evidence="3">Lipid metabolism.</text>
</comment>
<evidence type="ECO:0000256" key="12">
    <source>
        <dbReference type="ARBA" id="ARBA00044137"/>
    </source>
</evidence>
<dbReference type="InterPro" id="IPR020617">
    <property type="entry name" value="Thiolase_C"/>
</dbReference>
<dbReference type="GO" id="GO:0010124">
    <property type="term" value="P:phenylacetate catabolic process"/>
    <property type="evidence" value="ECO:0007669"/>
    <property type="project" value="TreeGrafter"/>
</dbReference>
<feature type="active site" description="Proton acceptor" evidence="14">
    <location>
        <position position="344"/>
    </location>
</feature>
<dbReference type="Gene3D" id="3.40.47.10">
    <property type="match status" value="2"/>
</dbReference>
<dbReference type="SUPFAM" id="SSF53901">
    <property type="entry name" value="Thiolase-like"/>
    <property type="match status" value="2"/>
</dbReference>
<evidence type="ECO:0000256" key="13">
    <source>
        <dbReference type="ARBA" id="ARBA00051550"/>
    </source>
</evidence>
<dbReference type="Pfam" id="PF02803">
    <property type="entry name" value="Thiolase_C"/>
    <property type="match status" value="1"/>
</dbReference>
<evidence type="ECO:0000256" key="11">
    <source>
        <dbReference type="ARBA" id="ARBA00024073"/>
    </source>
</evidence>